<dbReference type="GO" id="GO:0006281">
    <property type="term" value="P:DNA repair"/>
    <property type="evidence" value="ECO:0007669"/>
    <property type="project" value="UniProtKB-ARBA"/>
</dbReference>
<evidence type="ECO:0000313" key="3">
    <source>
        <dbReference type="Proteomes" id="UP000419144"/>
    </source>
</evidence>
<dbReference type="InterPro" id="IPR011604">
    <property type="entry name" value="PDDEXK-like_dom_sf"/>
</dbReference>
<dbReference type="InterPro" id="IPR011335">
    <property type="entry name" value="Restrct_endonuc-II-like"/>
</dbReference>
<dbReference type="Proteomes" id="UP000419144">
    <property type="component" value="Unassembled WGS sequence"/>
</dbReference>
<dbReference type="VEuPathDB" id="TriTrypDB:LtaPh_3216200"/>
<dbReference type="EMBL" id="BLBS01000048">
    <property type="protein sequence ID" value="GET91487.1"/>
    <property type="molecule type" value="Genomic_DNA"/>
</dbReference>
<dbReference type="PANTHER" id="PTHR46609:SF6">
    <property type="entry name" value="EXONUCLEASE, PHAGE-TYPE_RECB, C-TERMINAL DOMAIN-CONTAINING PROTEIN-RELATED"/>
    <property type="match status" value="1"/>
</dbReference>
<protein>
    <recommendedName>
        <fullName evidence="1">YqaJ viral recombinase domain-containing protein</fullName>
    </recommendedName>
</protein>
<dbReference type="CDD" id="cd22343">
    <property type="entry name" value="PDDEXK_lambda_exonuclease-like"/>
    <property type="match status" value="1"/>
</dbReference>
<proteinExistence type="predicted"/>
<accession>A0A640KVB8</accession>
<reference evidence="2" key="1">
    <citation type="submission" date="2019-11" db="EMBL/GenBank/DDBJ databases">
        <title>Leishmania tarentolae CDS.</title>
        <authorList>
            <person name="Goto Y."/>
            <person name="Yamagishi J."/>
        </authorList>
    </citation>
    <scope>NUCLEOTIDE SEQUENCE [LARGE SCALE GENOMIC DNA]</scope>
    <source>
        <strain evidence="2">Parrot Tar II</strain>
    </source>
</reference>
<dbReference type="SUPFAM" id="SSF52980">
    <property type="entry name" value="Restriction endonuclease-like"/>
    <property type="match status" value="1"/>
</dbReference>
<feature type="domain" description="YqaJ viral recombinase" evidence="1">
    <location>
        <begin position="9"/>
        <end position="248"/>
    </location>
</feature>
<name>A0A640KVB8_LEITA</name>
<dbReference type="InterPro" id="IPR019080">
    <property type="entry name" value="YqaJ_viral_recombinase"/>
</dbReference>
<dbReference type="AlphaFoldDB" id="A0A640KVB8"/>
<keyword evidence="3" id="KW-1185">Reference proteome</keyword>
<comment type="caution">
    <text evidence="2">The sequence shown here is derived from an EMBL/GenBank/DDBJ whole genome shotgun (WGS) entry which is preliminary data.</text>
</comment>
<dbReference type="Pfam" id="PF09588">
    <property type="entry name" value="YqaJ"/>
    <property type="match status" value="1"/>
</dbReference>
<dbReference type="InterPro" id="IPR051703">
    <property type="entry name" value="NF-kappa-B_Signaling_Reg"/>
</dbReference>
<organism evidence="2 3">
    <name type="scientific">Leishmania tarentolae</name>
    <name type="common">Sauroleishmania tarentolae</name>
    <dbReference type="NCBI Taxonomy" id="5689"/>
    <lineage>
        <taxon>Eukaryota</taxon>
        <taxon>Discoba</taxon>
        <taxon>Euglenozoa</taxon>
        <taxon>Kinetoplastea</taxon>
        <taxon>Metakinetoplastina</taxon>
        <taxon>Trypanosomatida</taxon>
        <taxon>Trypanosomatidae</taxon>
        <taxon>Leishmaniinae</taxon>
        <taxon>Leishmania</taxon>
        <taxon>lizard Leishmania</taxon>
    </lineage>
</organism>
<dbReference type="OrthoDB" id="261614at2759"/>
<gene>
    <name evidence="2" type="ORF">LtaPh_3216200</name>
</gene>
<sequence length="554" mass="62635">MAQHPEKLKWKAAHPHGLSASQFGMALGFCGRVSDYVHYLRNIVGTDQEFKGNACTAHGIHMEPKARALYELLTGCRVHDGGFFVTSDRILGCSPDGQIYHCVEEQPIEQQGRLSTWSPERRRHSCSDGFSVNDGGTIKEVQLPSSACSVSVPFKTKWRPRSPLSLIYGPISHSTSDGRSSLTESGASTRKTLSAQWEHPSHHRVRLLEIKSPFRSLYKSTKPGCDAFGIPAHYMCQIQGQLAIADCEECDFFVYLDHPLCQVEAWRVRRSRAFWAWAEPNLRSVSSWVKDGPPDWLNRSFAFTDFDFRTIEVLPLVFPFDITARAALKDLRCFAFFTRFTNPFESLERRREARGNDGTQVQSQDWCVAYSGSNWADITEYERIAVVAQTPAVRILFASTETDGDETESLETEVELRCRFSSWRRALQEEGVFEGSATAVFWNEWRRTPTVVRDPFVKVTLRVPRDWDTGHVGARCRLPSVRLSKADALDARYDTAFIQLHQRLFFASLLDDDGADLCVREMAATSPTTVKPLLYGTPPSVGVISDSRLRWQGE</sequence>
<dbReference type="PANTHER" id="PTHR46609">
    <property type="entry name" value="EXONUCLEASE, PHAGE-TYPE/RECB, C-TERMINAL DOMAIN-CONTAINING PROTEIN"/>
    <property type="match status" value="1"/>
</dbReference>
<dbReference type="Gene3D" id="3.90.320.10">
    <property type="match status" value="1"/>
</dbReference>
<evidence type="ECO:0000259" key="1">
    <source>
        <dbReference type="Pfam" id="PF09588"/>
    </source>
</evidence>
<evidence type="ECO:0000313" key="2">
    <source>
        <dbReference type="EMBL" id="GET91487.1"/>
    </source>
</evidence>